<reference evidence="1 2" key="1">
    <citation type="submission" date="2015-10" db="EMBL/GenBank/DDBJ databases">
        <authorList>
            <person name="Gilbert D.G."/>
        </authorList>
    </citation>
    <scope>NUCLEOTIDE SEQUENCE [LARGE SCALE GENOMIC DNA]</scope>
    <source>
        <strain evidence="2">HZ-22</strain>
    </source>
</reference>
<accession>A0A0P0D1X5</accession>
<organism evidence="1 2">
    <name type="scientific">Pseudalgibacter alginicilyticus</name>
    <dbReference type="NCBI Taxonomy" id="1736674"/>
    <lineage>
        <taxon>Bacteria</taxon>
        <taxon>Pseudomonadati</taxon>
        <taxon>Bacteroidota</taxon>
        <taxon>Flavobacteriia</taxon>
        <taxon>Flavobacteriales</taxon>
        <taxon>Flavobacteriaceae</taxon>
        <taxon>Pseudalgibacter</taxon>
    </lineage>
</organism>
<evidence type="ECO:0000313" key="1">
    <source>
        <dbReference type="EMBL" id="ALJ03762.1"/>
    </source>
</evidence>
<dbReference type="AlphaFoldDB" id="A0A0P0D1X5"/>
<name>A0A0P0D1X5_9FLAO</name>
<proteinExistence type="predicted"/>
<evidence type="ECO:0000313" key="2">
    <source>
        <dbReference type="Proteomes" id="UP000057981"/>
    </source>
</evidence>
<dbReference type="RefSeq" id="WP_054723833.1">
    <property type="nucleotide sequence ID" value="NZ_CP012898.1"/>
</dbReference>
<dbReference type="InterPro" id="IPR023393">
    <property type="entry name" value="START-like_dom_sf"/>
</dbReference>
<dbReference type="OrthoDB" id="9801773at2"/>
<dbReference type="GO" id="GO:0051301">
    <property type="term" value="P:cell division"/>
    <property type="evidence" value="ECO:0007669"/>
    <property type="project" value="UniProtKB-KW"/>
</dbReference>
<dbReference type="Gene3D" id="3.30.530.20">
    <property type="match status" value="1"/>
</dbReference>
<gene>
    <name evidence="1" type="ORF">APS56_00730</name>
</gene>
<dbReference type="Proteomes" id="UP000057981">
    <property type="component" value="Chromosome"/>
</dbReference>
<keyword evidence="1" id="KW-0132">Cell division</keyword>
<protein>
    <submittedName>
        <fullName evidence="1">Cell division protein</fullName>
    </submittedName>
</protein>
<dbReference type="KEGG" id="ahz:APS56_00730"/>
<dbReference type="CDD" id="cd07820">
    <property type="entry name" value="SRPBCC_3"/>
    <property type="match status" value="1"/>
</dbReference>
<keyword evidence="2" id="KW-1185">Reference proteome</keyword>
<keyword evidence="1" id="KW-0131">Cell cycle</keyword>
<sequence length="151" mass="17400">MTLIEVQTLINADIKSCFDLARSIDFHKESLKHTDEIPIAGKTTGLIEKGEWVSWEATHFGFVQHLTSKITAFDAPNYFVDEMVLGVFKSFKHEHIFKEVLGKTIMTDRLYFEPPLGILGKIANLLFLKRYMKKLLKTKNRLLKEKAESIN</sequence>
<dbReference type="STRING" id="1736674.APS56_00730"/>
<dbReference type="EMBL" id="CP012898">
    <property type="protein sequence ID" value="ALJ03762.1"/>
    <property type="molecule type" value="Genomic_DNA"/>
</dbReference>
<dbReference type="SUPFAM" id="SSF55961">
    <property type="entry name" value="Bet v1-like"/>
    <property type="match status" value="1"/>
</dbReference>